<feature type="chain" id="PRO_5007372369" description="Purine nucleoside phosphorylase" evidence="2">
    <location>
        <begin position="24"/>
        <end position="103"/>
    </location>
</feature>
<dbReference type="EMBL" id="JFHC01000100">
    <property type="protein sequence ID" value="KDR38226.1"/>
    <property type="molecule type" value="Genomic_DNA"/>
</dbReference>
<dbReference type="Proteomes" id="UP000027466">
    <property type="component" value="Unassembled WGS sequence"/>
</dbReference>
<name>A0A069PLT2_9BURK</name>
<evidence type="ECO:0000313" key="3">
    <source>
        <dbReference type="EMBL" id="KDR38226.1"/>
    </source>
</evidence>
<evidence type="ECO:0000256" key="2">
    <source>
        <dbReference type="SAM" id="SignalP"/>
    </source>
</evidence>
<organism evidence="3 4">
    <name type="scientific">Caballeronia glathei</name>
    <dbReference type="NCBI Taxonomy" id="60547"/>
    <lineage>
        <taxon>Bacteria</taxon>
        <taxon>Pseudomonadati</taxon>
        <taxon>Pseudomonadota</taxon>
        <taxon>Betaproteobacteria</taxon>
        <taxon>Burkholderiales</taxon>
        <taxon>Burkholderiaceae</taxon>
        <taxon>Caballeronia</taxon>
    </lineage>
</organism>
<dbReference type="RefSeq" id="WP_035935989.1">
    <property type="nucleotide sequence ID" value="NZ_CADFFX010000047.1"/>
</dbReference>
<reference evidence="3 4" key="1">
    <citation type="submission" date="2014-03" db="EMBL/GenBank/DDBJ databases">
        <title>Draft Genome Sequences of Four Burkholderia Strains.</title>
        <authorList>
            <person name="Liu X.Y."/>
            <person name="Li C.X."/>
            <person name="Xu J.H."/>
        </authorList>
    </citation>
    <scope>NUCLEOTIDE SEQUENCE [LARGE SCALE GENOMIC DNA]</scope>
    <source>
        <strain evidence="3 4">DSM 50014</strain>
    </source>
</reference>
<proteinExistence type="predicted"/>
<keyword evidence="4" id="KW-1185">Reference proteome</keyword>
<feature type="signal peptide" evidence="2">
    <location>
        <begin position="1"/>
        <end position="23"/>
    </location>
</feature>
<dbReference type="InterPro" id="IPR025421">
    <property type="entry name" value="DUF4148"/>
</dbReference>
<keyword evidence="2" id="KW-0732">Signal</keyword>
<accession>A0A069PLT2</accession>
<feature type="region of interest" description="Disordered" evidence="1">
    <location>
        <begin position="64"/>
        <end position="89"/>
    </location>
</feature>
<evidence type="ECO:0000256" key="1">
    <source>
        <dbReference type="SAM" id="MobiDB-lite"/>
    </source>
</evidence>
<evidence type="ECO:0000313" key="4">
    <source>
        <dbReference type="Proteomes" id="UP000027466"/>
    </source>
</evidence>
<gene>
    <name evidence="3" type="ORF">BG61_02630</name>
</gene>
<sequence length="103" mass="10574">MFKAIIPAVVLASALAAPSFANAQDNGPVTRAQVRAELVQLEQAGYRPGSEHTTYPQKLQAAQKRVNAQNASSFGGSAEGSSASGSVSSLPALGVSAVDFRRS</sequence>
<protein>
    <recommendedName>
        <fullName evidence="5">Purine nucleoside phosphorylase</fullName>
    </recommendedName>
</protein>
<dbReference type="AlphaFoldDB" id="A0A069PLT2"/>
<evidence type="ECO:0008006" key="5">
    <source>
        <dbReference type="Google" id="ProtNLM"/>
    </source>
</evidence>
<comment type="caution">
    <text evidence="3">The sequence shown here is derived from an EMBL/GenBank/DDBJ whole genome shotgun (WGS) entry which is preliminary data.</text>
</comment>
<feature type="compositionally biased region" description="Low complexity" evidence="1">
    <location>
        <begin position="71"/>
        <end position="89"/>
    </location>
</feature>
<dbReference type="Pfam" id="PF13663">
    <property type="entry name" value="DUF4148"/>
    <property type="match status" value="1"/>
</dbReference>